<proteinExistence type="predicted"/>
<accession>A0A0H3ZW74</accession>
<sequence length="37" mass="4024">MCERVNISNSDITLPQSQTLRLFDIAASVTSLMALSP</sequence>
<dbReference type="AlphaFoldDB" id="A0A0H3ZW74"/>
<organism evidence="1">
    <name type="scientific">Enterovibrio norvegicus</name>
    <dbReference type="NCBI Taxonomy" id="188144"/>
    <lineage>
        <taxon>Bacteria</taxon>
        <taxon>Pseudomonadati</taxon>
        <taxon>Pseudomonadota</taxon>
        <taxon>Gammaproteobacteria</taxon>
        <taxon>Vibrionales</taxon>
        <taxon>Vibrionaceae</taxon>
        <taxon>Enterovibrio</taxon>
    </lineage>
</organism>
<evidence type="ECO:0000313" key="1">
    <source>
        <dbReference type="EMBL" id="AKN40545.1"/>
    </source>
</evidence>
<reference evidence="1" key="1">
    <citation type="journal article" date="2015" name="MBio">
        <title>Eco-Evolutionary Dynamics of Episomes among Ecologically Cohesive Bacterial Populations.</title>
        <authorList>
            <person name="Xue H."/>
            <person name="Cordero O.X."/>
            <person name="Camas F.M."/>
            <person name="Trimble W."/>
            <person name="Meyer F."/>
            <person name="Guglielmini J."/>
            <person name="Rocha E.P."/>
            <person name="Polz M.F."/>
        </authorList>
    </citation>
    <scope>NUCLEOTIDE SEQUENCE</scope>
    <source>
        <strain evidence="1">FF_472</strain>
    </source>
</reference>
<dbReference type="EMBL" id="KP795699">
    <property type="protein sequence ID" value="AKN40545.1"/>
    <property type="molecule type" value="Genomic_DNA"/>
</dbReference>
<protein>
    <submittedName>
        <fullName evidence="1">Uncharacterized protein</fullName>
    </submittedName>
</protein>
<name>A0A0H3ZW74_9GAMM</name>